<dbReference type="PRINTS" id="PR00260">
    <property type="entry name" value="CHEMTRNSDUCR"/>
</dbReference>
<feature type="transmembrane region" description="Helical" evidence="8">
    <location>
        <begin position="48"/>
        <end position="70"/>
    </location>
</feature>
<dbReference type="Pfam" id="PF00015">
    <property type="entry name" value="MCPsignal"/>
    <property type="match status" value="1"/>
</dbReference>
<evidence type="ECO:0000259" key="10">
    <source>
        <dbReference type="PROSITE" id="PS50885"/>
    </source>
</evidence>
<dbReference type="Proteomes" id="UP000247978">
    <property type="component" value="Unassembled WGS sequence"/>
</dbReference>
<dbReference type="PANTHER" id="PTHR32089">
    <property type="entry name" value="METHYL-ACCEPTING CHEMOTAXIS PROTEIN MCPB"/>
    <property type="match status" value="1"/>
</dbReference>
<dbReference type="GO" id="GO:0006935">
    <property type="term" value="P:chemotaxis"/>
    <property type="evidence" value="ECO:0007669"/>
    <property type="project" value="InterPro"/>
</dbReference>
<keyword evidence="8" id="KW-1133">Transmembrane helix</keyword>
<keyword evidence="4 6" id="KW-0807">Transducer</keyword>
<dbReference type="AlphaFoldDB" id="A0A2V3VZA5"/>
<evidence type="ECO:0000256" key="5">
    <source>
        <dbReference type="ARBA" id="ARBA00029447"/>
    </source>
</evidence>
<evidence type="ECO:0000259" key="9">
    <source>
        <dbReference type="PROSITE" id="PS50111"/>
    </source>
</evidence>
<organism evidence="11 12">
    <name type="scientific">Pseudogracilibacillus auburnensis</name>
    <dbReference type="NCBI Taxonomy" id="1494959"/>
    <lineage>
        <taxon>Bacteria</taxon>
        <taxon>Bacillati</taxon>
        <taxon>Bacillota</taxon>
        <taxon>Bacilli</taxon>
        <taxon>Bacillales</taxon>
        <taxon>Bacillaceae</taxon>
        <taxon>Pseudogracilibacillus</taxon>
    </lineage>
</organism>
<reference evidence="11 12" key="1">
    <citation type="submission" date="2018-05" db="EMBL/GenBank/DDBJ databases">
        <title>Genomic Encyclopedia of Type Strains, Phase IV (KMG-IV): sequencing the most valuable type-strain genomes for metagenomic binning, comparative biology and taxonomic classification.</title>
        <authorList>
            <person name="Goeker M."/>
        </authorList>
    </citation>
    <scope>NUCLEOTIDE SEQUENCE [LARGE SCALE GENOMIC DNA]</scope>
    <source>
        <strain evidence="11 12">DSM 28556</strain>
    </source>
</reference>
<dbReference type="CDD" id="cd06225">
    <property type="entry name" value="HAMP"/>
    <property type="match status" value="1"/>
</dbReference>
<keyword evidence="2" id="KW-1003">Cell membrane</keyword>
<comment type="caution">
    <text evidence="11">The sequence shown here is derived from an EMBL/GenBank/DDBJ whole genome shotgun (WGS) entry which is preliminary data.</text>
</comment>
<gene>
    <name evidence="11" type="ORF">DFR56_10521</name>
</gene>
<dbReference type="GO" id="GO:0007165">
    <property type="term" value="P:signal transduction"/>
    <property type="evidence" value="ECO:0007669"/>
    <property type="project" value="UniProtKB-KW"/>
</dbReference>
<feature type="domain" description="HAMP" evidence="10">
    <location>
        <begin position="71"/>
        <end position="124"/>
    </location>
</feature>
<name>A0A2V3VZA5_9BACI</name>
<dbReference type="RefSeq" id="WP_110394979.1">
    <property type="nucleotide sequence ID" value="NZ_JADIJL010000003.1"/>
</dbReference>
<keyword evidence="8" id="KW-0812">Transmembrane</keyword>
<dbReference type="PANTHER" id="PTHR32089:SF114">
    <property type="entry name" value="METHYL-ACCEPTING CHEMOTAXIS PROTEIN MCPB"/>
    <property type="match status" value="1"/>
</dbReference>
<dbReference type="SMART" id="SM00304">
    <property type="entry name" value="HAMP"/>
    <property type="match status" value="1"/>
</dbReference>
<evidence type="ECO:0000313" key="12">
    <source>
        <dbReference type="Proteomes" id="UP000247978"/>
    </source>
</evidence>
<evidence type="ECO:0000256" key="1">
    <source>
        <dbReference type="ARBA" id="ARBA00004236"/>
    </source>
</evidence>
<feature type="coiled-coil region" evidence="7">
    <location>
        <begin position="172"/>
        <end position="199"/>
    </location>
</feature>
<feature type="domain" description="Methyl-accepting transducer" evidence="9">
    <location>
        <begin position="143"/>
        <end position="393"/>
    </location>
</feature>
<dbReference type="EMBL" id="QJJQ01000005">
    <property type="protein sequence ID" value="PXW87383.1"/>
    <property type="molecule type" value="Genomic_DNA"/>
</dbReference>
<feature type="coiled-coil region" evidence="7">
    <location>
        <begin position="396"/>
        <end position="426"/>
    </location>
</feature>
<keyword evidence="7" id="KW-0175">Coiled coil</keyword>
<evidence type="ECO:0000313" key="11">
    <source>
        <dbReference type="EMBL" id="PXW87383.1"/>
    </source>
</evidence>
<dbReference type="PROSITE" id="PS50885">
    <property type="entry name" value="HAMP"/>
    <property type="match status" value="1"/>
</dbReference>
<evidence type="ECO:0000256" key="3">
    <source>
        <dbReference type="ARBA" id="ARBA00023136"/>
    </source>
</evidence>
<dbReference type="SUPFAM" id="SSF58104">
    <property type="entry name" value="Methyl-accepting chemotaxis protein (MCP) signaling domain"/>
    <property type="match status" value="1"/>
</dbReference>
<sequence length="429" mass="47138">MRRKYRFNLQRKLVFFTTTLAMITYSCSAFFIYVVYDYVSPFWNISEEWFLIITLLLGIIWSGILAFFAARLLTKPLQRLEEAASSAAEGNLNQAIIVPRSDDEIRALSIAVDKMFKNIKNMVHNIDNNFNNTNKAVSNMKEVAELASKHSGAISGATDDISKGAISAAEAIQQTVEAVEEATNLAEEVQTKAEQSTNKSEAMLETLLESKRIVNQLVTGIQVLANEQEVSLKDVEKLKDNALQVETIITMVGEIAEQTNLLALNASIEAARAGEHGQGFAVVADEIRKLADESASAVQQISSLITAIQNDVTLVVKKINEHVTNAKQEAKSGELTNQSIEDMASSVTEVAAEVATIRDLVNRQLHCIQSTVQQSQEVAAIAEETSAATQEVSAAIVEQDNTIHNVEKLAQELEVQSEELNKQIHQFSV</sequence>
<dbReference type="GO" id="GO:0004888">
    <property type="term" value="F:transmembrane signaling receptor activity"/>
    <property type="evidence" value="ECO:0007669"/>
    <property type="project" value="InterPro"/>
</dbReference>
<keyword evidence="12" id="KW-1185">Reference proteome</keyword>
<dbReference type="InterPro" id="IPR004089">
    <property type="entry name" value="MCPsignal_dom"/>
</dbReference>
<evidence type="ECO:0000256" key="8">
    <source>
        <dbReference type="SAM" id="Phobius"/>
    </source>
</evidence>
<dbReference type="Pfam" id="PF00672">
    <property type="entry name" value="HAMP"/>
    <property type="match status" value="1"/>
</dbReference>
<protein>
    <submittedName>
        <fullName evidence="11">Methyl-accepting chemotaxis protein</fullName>
    </submittedName>
</protein>
<dbReference type="Gene3D" id="1.10.287.950">
    <property type="entry name" value="Methyl-accepting chemotaxis protein"/>
    <property type="match status" value="1"/>
</dbReference>
<accession>A0A2V3VZA5</accession>
<dbReference type="Gene3D" id="6.10.340.10">
    <property type="match status" value="1"/>
</dbReference>
<evidence type="ECO:0000256" key="7">
    <source>
        <dbReference type="SAM" id="Coils"/>
    </source>
</evidence>
<evidence type="ECO:0000256" key="2">
    <source>
        <dbReference type="ARBA" id="ARBA00022475"/>
    </source>
</evidence>
<feature type="transmembrane region" description="Helical" evidence="8">
    <location>
        <begin position="12"/>
        <end position="36"/>
    </location>
</feature>
<dbReference type="PROSITE" id="PS51257">
    <property type="entry name" value="PROKAR_LIPOPROTEIN"/>
    <property type="match status" value="1"/>
</dbReference>
<comment type="similarity">
    <text evidence="5">Belongs to the methyl-accepting chemotaxis (MCP) protein family.</text>
</comment>
<keyword evidence="3 8" id="KW-0472">Membrane</keyword>
<dbReference type="PROSITE" id="PS50111">
    <property type="entry name" value="CHEMOTAXIS_TRANSDUC_2"/>
    <property type="match status" value="1"/>
</dbReference>
<dbReference type="InterPro" id="IPR003660">
    <property type="entry name" value="HAMP_dom"/>
</dbReference>
<proteinExistence type="inferred from homology"/>
<comment type="subcellular location">
    <subcellularLocation>
        <location evidence="1">Cell membrane</location>
    </subcellularLocation>
</comment>
<dbReference type="SMART" id="SM00283">
    <property type="entry name" value="MA"/>
    <property type="match status" value="1"/>
</dbReference>
<dbReference type="OrthoDB" id="2489132at2"/>
<dbReference type="InterPro" id="IPR004090">
    <property type="entry name" value="Chemotax_Me-accpt_rcpt"/>
</dbReference>
<dbReference type="GO" id="GO:0005886">
    <property type="term" value="C:plasma membrane"/>
    <property type="evidence" value="ECO:0007669"/>
    <property type="project" value="UniProtKB-SubCell"/>
</dbReference>
<evidence type="ECO:0000256" key="4">
    <source>
        <dbReference type="ARBA" id="ARBA00023224"/>
    </source>
</evidence>
<evidence type="ECO:0000256" key="6">
    <source>
        <dbReference type="PROSITE-ProRule" id="PRU00284"/>
    </source>
</evidence>